<evidence type="ECO:0000313" key="2">
    <source>
        <dbReference type="Proteomes" id="UP000838756"/>
    </source>
</evidence>
<reference evidence="1" key="1">
    <citation type="submission" date="2022-03" db="EMBL/GenBank/DDBJ databases">
        <authorList>
            <person name="Lindestad O."/>
        </authorList>
    </citation>
    <scope>NUCLEOTIDE SEQUENCE</scope>
</reference>
<sequence length="175" mass="19910">MWRRTAQAELFRQWQGRLEAPSAGQRTIEAIRPVLQQWVKRKHGTLTFHLAQVLSGHGCFGRYLFKVAGREPTEVCHECGCATDTAQHTLADCPKWAESRKALVATVGQDLSLPAVVRAMVGSDRSWEAVVSFCEDVMVQKELAERLREDDVDSNPLRRRRVGRRQLAHNRRLPP</sequence>
<dbReference type="OrthoDB" id="7480128at2759"/>
<organism evidence="1 2">
    <name type="scientific">Pararge aegeria aegeria</name>
    <dbReference type="NCBI Taxonomy" id="348720"/>
    <lineage>
        <taxon>Eukaryota</taxon>
        <taxon>Metazoa</taxon>
        <taxon>Ecdysozoa</taxon>
        <taxon>Arthropoda</taxon>
        <taxon>Hexapoda</taxon>
        <taxon>Insecta</taxon>
        <taxon>Pterygota</taxon>
        <taxon>Neoptera</taxon>
        <taxon>Endopterygota</taxon>
        <taxon>Lepidoptera</taxon>
        <taxon>Glossata</taxon>
        <taxon>Ditrysia</taxon>
        <taxon>Papilionoidea</taxon>
        <taxon>Nymphalidae</taxon>
        <taxon>Satyrinae</taxon>
        <taxon>Satyrini</taxon>
        <taxon>Parargina</taxon>
        <taxon>Pararge</taxon>
    </lineage>
</organism>
<dbReference type="EMBL" id="CAKXAJ010017817">
    <property type="protein sequence ID" value="CAH2217202.1"/>
    <property type="molecule type" value="Genomic_DNA"/>
</dbReference>
<accession>A0A8S4QR48</accession>
<comment type="caution">
    <text evidence="1">The sequence shown here is derived from an EMBL/GenBank/DDBJ whole genome shotgun (WGS) entry which is preliminary data.</text>
</comment>
<gene>
    <name evidence="1" type="primary">jg2784</name>
    <name evidence="1" type="ORF">PAEG_LOCUS5118</name>
</gene>
<dbReference type="AlphaFoldDB" id="A0A8S4QR48"/>
<evidence type="ECO:0000313" key="1">
    <source>
        <dbReference type="EMBL" id="CAH2217202.1"/>
    </source>
</evidence>
<keyword evidence="2" id="KW-1185">Reference proteome</keyword>
<name>A0A8S4QR48_9NEOP</name>
<protein>
    <submittedName>
        <fullName evidence="1">Jg2784 protein</fullName>
    </submittedName>
</protein>
<proteinExistence type="predicted"/>
<dbReference type="Proteomes" id="UP000838756">
    <property type="component" value="Unassembled WGS sequence"/>
</dbReference>